<gene>
    <name evidence="13" type="primary">modB</name>
    <name evidence="13" type="ORF">ENH88_18415</name>
</gene>
<evidence type="ECO:0000256" key="10">
    <source>
        <dbReference type="RuleBase" id="RU363032"/>
    </source>
</evidence>
<dbReference type="AlphaFoldDB" id="A0A7V1D1U3"/>
<dbReference type="Gene3D" id="1.10.3720.10">
    <property type="entry name" value="MetI-like"/>
    <property type="match status" value="1"/>
</dbReference>
<feature type="transmembrane region" description="Helical" evidence="10">
    <location>
        <begin position="44"/>
        <end position="66"/>
    </location>
</feature>
<reference evidence="13" key="1">
    <citation type="journal article" date="2020" name="mSystems">
        <title>Genome- and Community-Level Interaction Insights into Carbon Utilization and Element Cycling Functions of Hydrothermarchaeota in Hydrothermal Sediment.</title>
        <authorList>
            <person name="Zhou Z."/>
            <person name="Liu Y."/>
            <person name="Xu W."/>
            <person name="Pan J."/>
            <person name="Luo Z.H."/>
            <person name="Li M."/>
        </authorList>
    </citation>
    <scope>NUCLEOTIDE SEQUENCE [LARGE SCALE GENOMIC DNA]</scope>
    <source>
        <strain evidence="13">HyVt-346</strain>
    </source>
</reference>
<feature type="transmembrane region" description="Helical" evidence="10">
    <location>
        <begin position="6"/>
        <end position="32"/>
    </location>
</feature>
<evidence type="ECO:0000259" key="12">
    <source>
        <dbReference type="PROSITE" id="PS50928"/>
    </source>
</evidence>
<evidence type="ECO:0000256" key="6">
    <source>
        <dbReference type="ARBA" id="ARBA00022505"/>
    </source>
</evidence>
<evidence type="ECO:0000256" key="2">
    <source>
        <dbReference type="ARBA" id="ARBA00004651"/>
    </source>
</evidence>
<feature type="domain" description="ABC transmembrane type-1" evidence="12">
    <location>
        <begin position="9"/>
        <end position="213"/>
    </location>
</feature>
<dbReference type="PROSITE" id="PS50928">
    <property type="entry name" value="ABC_TM1"/>
    <property type="match status" value="1"/>
</dbReference>
<keyword evidence="11" id="KW-0997">Cell inner membrane</keyword>
<evidence type="ECO:0000256" key="5">
    <source>
        <dbReference type="ARBA" id="ARBA00022475"/>
    </source>
</evidence>
<comment type="subcellular location">
    <subcellularLocation>
        <location evidence="11">Cell inner membrane</location>
        <topology evidence="11">Multi-pass membrane protein</topology>
    </subcellularLocation>
    <subcellularLocation>
        <location evidence="2 10">Cell membrane</location>
        <topology evidence="2 10">Multi-pass membrane protein</topology>
    </subcellularLocation>
</comment>
<protein>
    <recommendedName>
        <fullName evidence="11">Molybdenum transport system permease</fullName>
    </recommendedName>
</protein>
<evidence type="ECO:0000256" key="1">
    <source>
        <dbReference type="ARBA" id="ARBA00002949"/>
    </source>
</evidence>
<dbReference type="GO" id="GO:0005886">
    <property type="term" value="C:plasma membrane"/>
    <property type="evidence" value="ECO:0007669"/>
    <property type="project" value="UniProtKB-SubCell"/>
</dbReference>
<keyword evidence="6 11" id="KW-0500">Molybdenum</keyword>
<evidence type="ECO:0000256" key="9">
    <source>
        <dbReference type="ARBA" id="ARBA00023136"/>
    </source>
</evidence>
<keyword evidence="5" id="KW-1003">Cell membrane</keyword>
<comment type="caution">
    <text evidence="13">The sequence shown here is derived from an EMBL/GenBank/DDBJ whole genome shotgun (WGS) entry which is preliminary data.</text>
</comment>
<dbReference type="EMBL" id="DRGM01000185">
    <property type="protein sequence ID" value="HEA18372.1"/>
    <property type="molecule type" value="Genomic_DNA"/>
</dbReference>
<dbReference type="RefSeq" id="WP_304184489.1">
    <property type="nucleotide sequence ID" value="NZ_DRGM01000185.1"/>
</dbReference>
<name>A0A7V1D1U3_9GAMM</name>
<dbReference type="InterPro" id="IPR000515">
    <property type="entry name" value="MetI-like"/>
</dbReference>
<dbReference type="GO" id="GO:0015098">
    <property type="term" value="F:molybdate ion transmembrane transporter activity"/>
    <property type="evidence" value="ECO:0007669"/>
    <property type="project" value="UniProtKB-UniRule"/>
</dbReference>
<keyword evidence="4 10" id="KW-0813">Transport</keyword>
<evidence type="ECO:0000256" key="3">
    <source>
        <dbReference type="ARBA" id="ARBA00007069"/>
    </source>
</evidence>
<keyword evidence="9 10" id="KW-0472">Membrane</keyword>
<accession>A0A7V1D1U3</accession>
<comment type="similarity">
    <text evidence="3 11">Belongs to the binding-protein-dependent transport system permease family. CysTW subfamily.</text>
</comment>
<evidence type="ECO:0000256" key="8">
    <source>
        <dbReference type="ARBA" id="ARBA00022989"/>
    </source>
</evidence>
<evidence type="ECO:0000256" key="11">
    <source>
        <dbReference type="RuleBase" id="RU365097"/>
    </source>
</evidence>
<dbReference type="Pfam" id="PF00528">
    <property type="entry name" value="BPD_transp_1"/>
    <property type="match status" value="1"/>
</dbReference>
<evidence type="ECO:0000256" key="4">
    <source>
        <dbReference type="ARBA" id="ARBA00022448"/>
    </source>
</evidence>
<sequence>MLETDFTALFLTVKLAIITSVLLLIICFPIAWLLSNYTGRLKPYFEAVIALPLVLPPTLLGFYLLVAFSPNTLLGEFWQSLTGHQLAFSFSGIVLGSLIYSLPFVMQPLLVGFNQVNSQYNNAAIALGFSAAKRFFYLLIPLLKSTILSAFSLGFAHTLGEFGLVLMIGGNIPGETQVVSIALYDHVEALNYQAAHELSLILFAISFACLVLLFKFNRASLGFRGSNAAR</sequence>
<proteinExistence type="inferred from homology"/>
<feature type="transmembrane region" description="Helical" evidence="10">
    <location>
        <begin position="135"/>
        <end position="156"/>
    </location>
</feature>
<dbReference type="InterPro" id="IPR011867">
    <property type="entry name" value="ModB_ABC"/>
</dbReference>
<feature type="transmembrane region" description="Helical" evidence="10">
    <location>
        <begin position="86"/>
        <end position="105"/>
    </location>
</feature>
<keyword evidence="8 10" id="KW-1133">Transmembrane helix</keyword>
<dbReference type="Proteomes" id="UP000886188">
    <property type="component" value="Unassembled WGS sequence"/>
</dbReference>
<dbReference type="NCBIfam" id="TIGR02141">
    <property type="entry name" value="modB_ABC"/>
    <property type="match status" value="1"/>
</dbReference>
<dbReference type="CDD" id="cd06261">
    <property type="entry name" value="TM_PBP2"/>
    <property type="match status" value="1"/>
</dbReference>
<dbReference type="InterPro" id="IPR035906">
    <property type="entry name" value="MetI-like_sf"/>
</dbReference>
<keyword evidence="7 10" id="KW-0812">Transmembrane</keyword>
<dbReference type="PANTHER" id="PTHR30183">
    <property type="entry name" value="MOLYBDENUM TRANSPORT SYSTEM PERMEASE PROTEIN MODB"/>
    <property type="match status" value="1"/>
</dbReference>
<organism evidence="13">
    <name type="scientific">Pseudoalteromonas prydzensis</name>
    <dbReference type="NCBI Taxonomy" id="182141"/>
    <lineage>
        <taxon>Bacteria</taxon>
        <taxon>Pseudomonadati</taxon>
        <taxon>Pseudomonadota</taxon>
        <taxon>Gammaproteobacteria</taxon>
        <taxon>Alteromonadales</taxon>
        <taxon>Pseudoalteromonadaceae</taxon>
        <taxon>Pseudoalteromonas</taxon>
    </lineage>
</organism>
<evidence type="ECO:0000313" key="13">
    <source>
        <dbReference type="EMBL" id="HEA18372.1"/>
    </source>
</evidence>
<dbReference type="SUPFAM" id="SSF161098">
    <property type="entry name" value="MetI-like"/>
    <property type="match status" value="1"/>
</dbReference>
<evidence type="ECO:0000256" key="7">
    <source>
        <dbReference type="ARBA" id="ARBA00022692"/>
    </source>
</evidence>
<comment type="function">
    <text evidence="1 11">Part of the binding-protein-dependent transport system for molybdenum; probably responsible for the translocation of the substrate across the membrane.</text>
</comment>
<dbReference type="PANTHER" id="PTHR30183:SF8">
    <property type="entry name" value="MOLYBDENUM TRANSPORT SYSTEM PERMEASE"/>
    <property type="match status" value="1"/>
</dbReference>
<feature type="transmembrane region" description="Helical" evidence="10">
    <location>
        <begin position="198"/>
        <end position="216"/>
    </location>
</feature>